<sequence length="60" mass="6700">MSKWFGIFMLTCLSEIARAQDTTSDNAGEFSSGVYIGIGGALIVIIIFVLIRRQKRKFND</sequence>
<organism evidence="3 4">
    <name type="scientific">Sphingobacterium hungaricum</name>
    <dbReference type="NCBI Taxonomy" id="2082723"/>
    <lineage>
        <taxon>Bacteria</taxon>
        <taxon>Pseudomonadati</taxon>
        <taxon>Bacteroidota</taxon>
        <taxon>Sphingobacteriia</taxon>
        <taxon>Sphingobacteriales</taxon>
        <taxon>Sphingobacteriaceae</taxon>
        <taxon>Sphingobacterium</taxon>
    </lineage>
</organism>
<evidence type="ECO:0000313" key="4">
    <source>
        <dbReference type="Proteomes" id="UP000616201"/>
    </source>
</evidence>
<keyword evidence="1" id="KW-0472">Membrane</keyword>
<protein>
    <recommendedName>
        <fullName evidence="5">LPXTG-motif cell wall anchor domain-containing protein</fullName>
    </recommendedName>
</protein>
<keyword evidence="1" id="KW-0812">Transmembrane</keyword>
<name>A0A928UVT4_9SPHI</name>
<evidence type="ECO:0008006" key="5">
    <source>
        <dbReference type="Google" id="ProtNLM"/>
    </source>
</evidence>
<proteinExistence type="predicted"/>
<dbReference type="AlphaFoldDB" id="A0A928UVT4"/>
<feature type="transmembrane region" description="Helical" evidence="1">
    <location>
        <begin position="35"/>
        <end position="51"/>
    </location>
</feature>
<dbReference type="NCBIfam" id="TIGR01167">
    <property type="entry name" value="LPXTG_anchor"/>
    <property type="match status" value="1"/>
</dbReference>
<evidence type="ECO:0000313" key="3">
    <source>
        <dbReference type="EMBL" id="MBE8714241.1"/>
    </source>
</evidence>
<dbReference type="EMBL" id="PRDK01000006">
    <property type="protein sequence ID" value="MBE8714241.1"/>
    <property type="molecule type" value="Genomic_DNA"/>
</dbReference>
<keyword evidence="4" id="KW-1185">Reference proteome</keyword>
<dbReference type="RefSeq" id="WP_196936508.1">
    <property type="nucleotide sequence ID" value="NZ_MU158698.1"/>
</dbReference>
<gene>
    <name evidence="3" type="ORF">C4F49_11155</name>
</gene>
<evidence type="ECO:0000256" key="1">
    <source>
        <dbReference type="SAM" id="Phobius"/>
    </source>
</evidence>
<feature type="signal peptide" evidence="2">
    <location>
        <begin position="1"/>
        <end position="19"/>
    </location>
</feature>
<evidence type="ECO:0000256" key="2">
    <source>
        <dbReference type="SAM" id="SignalP"/>
    </source>
</evidence>
<dbReference type="Proteomes" id="UP000616201">
    <property type="component" value="Unassembled WGS sequence"/>
</dbReference>
<accession>A0A928UVT4</accession>
<reference evidence="3" key="1">
    <citation type="submission" date="2018-02" db="EMBL/GenBank/DDBJ databases">
        <authorList>
            <person name="Vasarhelyi B.M."/>
            <person name="Deshmukh S."/>
            <person name="Balint B."/>
            <person name="Kukolya J."/>
        </authorList>
    </citation>
    <scope>NUCLEOTIDE SEQUENCE</scope>
    <source>
        <strain evidence="3">KB22</strain>
    </source>
</reference>
<feature type="chain" id="PRO_5037876159" description="LPXTG-motif cell wall anchor domain-containing protein" evidence="2">
    <location>
        <begin position="20"/>
        <end position="60"/>
    </location>
</feature>
<comment type="caution">
    <text evidence="3">The sequence shown here is derived from an EMBL/GenBank/DDBJ whole genome shotgun (WGS) entry which is preliminary data.</text>
</comment>
<keyword evidence="2" id="KW-0732">Signal</keyword>
<keyword evidence="1" id="KW-1133">Transmembrane helix</keyword>